<proteinExistence type="inferred from homology"/>
<keyword evidence="6 7" id="KW-0342">GTP-binding</keyword>
<keyword evidence="7" id="KW-1003">Cell membrane</keyword>
<dbReference type="GO" id="GO:0070181">
    <property type="term" value="F:small ribosomal subunit rRNA binding"/>
    <property type="evidence" value="ECO:0007669"/>
    <property type="project" value="UniProtKB-UniRule"/>
</dbReference>
<dbReference type="GO" id="GO:0003924">
    <property type="term" value="F:GTPase activity"/>
    <property type="evidence" value="ECO:0007669"/>
    <property type="project" value="UniProtKB-UniRule"/>
</dbReference>
<feature type="region of interest" description="G4" evidence="8">
    <location>
        <begin position="121"/>
        <end position="124"/>
    </location>
</feature>
<dbReference type="Gene3D" id="3.30.300.20">
    <property type="match status" value="1"/>
</dbReference>
<dbReference type="InterPro" id="IPR004044">
    <property type="entry name" value="KH_dom_type_2"/>
</dbReference>
<evidence type="ECO:0000256" key="1">
    <source>
        <dbReference type="ARBA" id="ARBA00007921"/>
    </source>
</evidence>
<comment type="similarity">
    <text evidence="1 7 8 9">Belongs to the TRAFAC class TrmE-Era-EngA-EngB-Septin-like GTPase superfamily. Era GTPase family.</text>
</comment>
<dbReference type="CDD" id="cd04163">
    <property type="entry name" value="Era"/>
    <property type="match status" value="1"/>
</dbReference>
<evidence type="ECO:0000259" key="10">
    <source>
        <dbReference type="PROSITE" id="PS50823"/>
    </source>
</evidence>
<feature type="binding site" evidence="7">
    <location>
        <begin position="59"/>
        <end position="63"/>
    </location>
    <ligand>
        <name>GTP</name>
        <dbReference type="ChEBI" id="CHEBI:37565"/>
    </ligand>
</feature>
<comment type="caution">
    <text evidence="12">The sequence shown here is derived from an EMBL/GenBank/DDBJ whole genome shotgun (WGS) entry which is preliminary data.</text>
</comment>
<dbReference type="RefSeq" id="WP_044347841.1">
    <property type="nucleotide sequence ID" value="NZ_AZAC01000010.1"/>
</dbReference>
<dbReference type="OrthoDB" id="9805918at2"/>
<dbReference type="EMBL" id="AZAC01000010">
    <property type="protein sequence ID" value="KIX14582.1"/>
    <property type="molecule type" value="Genomic_DNA"/>
</dbReference>
<feature type="binding site" evidence="7">
    <location>
        <begin position="10"/>
        <end position="17"/>
    </location>
    <ligand>
        <name>GTP</name>
        <dbReference type="ChEBI" id="CHEBI:37565"/>
    </ligand>
</feature>
<evidence type="ECO:0000313" key="12">
    <source>
        <dbReference type="EMBL" id="KIX14582.1"/>
    </source>
</evidence>
<feature type="domain" description="KH type-2" evidence="10">
    <location>
        <begin position="203"/>
        <end position="282"/>
    </location>
</feature>
<dbReference type="NCBIfam" id="TIGR00436">
    <property type="entry name" value="era"/>
    <property type="match status" value="1"/>
</dbReference>
<evidence type="ECO:0000256" key="4">
    <source>
        <dbReference type="ARBA" id="ARBA00022741"/>
    </source>
</evidence>
<keyword evidence="13" id="KW-1185">Reference proteome</keyword>
<dbReference type="GO" id="GO:0000028">
    <property type="term" value="P:ribosomal small subunit assembly"/>
    <property type="evidence" value="ECO:0007669"/>
    <property type="project" value="TreeGrafter"/>
</dbReference>
<reference evidence="12 13" key="1">
    <citation type="submission" date="2013-11" db="EMBL/GenBank/DDBJ databases">
        <title>Metagenomic analysis of a methanogenic consortium involved in long chain n-alkane degradation.</title>
        <authorList>
            <person name="Davidova I.A."/>
            <person name="Callaghan A.V."/>
            <person name="Wawrik B."/>
            <person name="Pruitt S."/>
            <person name="Marks C."/>
            <person name="Duncan K.E."/>
            <person name="Suflita J.M."/>
        </authorList>
    </citation>
    <scope>NUCLEOTIDE SEQUENCE [LARGE SCALE GENOMIC DNA]</scope>
    <source>
        <strain evidence="12 13">SPR</strain>
    </source>
</reference>
<keyword evidence="3 7" id="KW-0690">Ribosome biogenesis</keyword>
<dbReference type="NCBIfam" id="TIGR00231">
    <property type="entry name" value="small_GTP"/>
    <property type="match status" value="1"/>
</dbReference>
<dbReference type="NCBIfam" id="NF000908">
    <property type="entry name" value="PRK00089.1"/>
    <property type="match status" value="1"/>
</dbReference>
<protein>
    <recommendedName>
        <fullName evidence="2 7">GTPase Era</fullName>
    </recommendedName>
</protein>
<dbReference type="InterPro" id="IPR006073">
    <property type="entry name" value="GTP-bd"/>
</dbReference>
<evidence type="ECO:0000256" key="2">
    <source>
        <dbReference type="ARBA" id="ARBA00020484"/>
    </source>
</evidence>
<dbReference type="FunCoup" id="A0A0D2GIE0">
    <property type="interactions" value="527"/>
</dbReference>
<keyword evidence="7" id="KW-0699">rRNA-binding</keyword>
<name>A0A0D2GIE0_9BACT</name>
<evidence type="ECO:0000313" key="13">
    <source>
        <dbReference type="Proteomes" id="UP000032233"/>
    </source>
</evidence>
<dbReference type="PATRIC" id="fig|1429043.3.peg.1766"/>
<feature type="domain" description="Era-type G" evidence="11">
    <location>
        <begin position="2"/>
        <end position="172"/>
    </location>
</feature>
<dbReference type="STRING" id="1429043.X474_08360"/>
<feature type="region of interest" description="G5" evidence="8">
    <location>
        <begin position="151"/>
        <end position="153"/>
    </location>
</feature>
<dbReference type="InterPro" id="IPR009019">
    <property type="entry name" value="KH_sf_prok-type"/>
</dbReference>
<keyword evidence="4 7" id="KW-0547">Nucleotide-binding</keyword>
<feature type="region of interest" description="G3" evidence="8">
    <location>
        <begin position="59"/>
        <end position="62"/>
    </location>
</feature>
<dbReference type="HAMAP" id="MF_00367">
    <property type="entry name" value="GTPase_Era"/>
    <property type="match status" value="1"/>
</dbReference>
<accession>A0A0D2GIE0</accession>
<dbReference type="Pfam" id="PF07650">
    <property type="entry name" value="KH_2"/>
    <property type="match status" value="1"/>
</dbReference>
<keyword evidence="7" id="KW-0963">Cytoplasm</keyword>
<dbReference type="PROSITE" id="PS50823">
    <property type="entry name" value="KH_TYPE_2"/>
    <property type="match status" value="1"/>
</dbReference>
<evidence type="ECO:0000256" key="5">
    <source>
        <dbReference type="ARBA" id="ARBA00022884"/>
    </source>
</evidence>
<keyword evidence="5 7" id="KW-0694">RNA-binding</keyword>
<evidence type="ECO:0000256" key="7">
    <source>
        <dbReference type="HAMAP-Rule" id="MF_00367"/>
    </source>
</evidence>
<dbReference type="InterPro" id="IPR027417">
    <property type="entry name" value="P-loop_NTPase"/>
</dbReference>
<dbReference type="AlphaFoldDB" id="A0A0D2GIE0"/>
<dbReference type="Proteomes" id="UP000032233">
    <property type="component" value="Unassembled WGS sequence"/>
</dbReference>
<comment type="subcellular location">
    <subcellularLocation>
        <location evidence="7">Cytoplasm</location>
    </subcellularLocation>
    <subcellularLocation>
        <location evidence="7">Cell membrane</location>
        <topology evidence="7">Peripheral membrane protein</topology>
    </subcellularLocation>
</comment>
<sequence length="298" mass="32706">MKSGFIAIAGAPNVGKSTFLNQVLGFKLAITSDKPQTTRHRLLGVHNDRKEDLQIVFLDTPGLHDPDKPLNRVLVDTAMAALEDVDAVLFMADVTRKGLEASQKVAELLQKSKKPTLLAVNKIDLLPQKKALFPILDQANSWGEWSALVPISAMKGDGCELVVSELAGLLPEGDPLFPPDVITDLSMRFLAAEMIREKVFRLTEREVPYSVAVTVDEFLEPEEEDGTTAISATIHVERSGQKAIIIGKRGSMIKKIGTKAREDLETMIGTKVFLDLFVRVEPKWSTNAGGLRKMGFDS</sequence>
<dbReference type="Pfam" id="PF01926">
    <property type="entry name" value="MMR_HSR1"/>
    <property type="match status" value="1"/>
</dbReference>
<organism evidence="12 13">
    <name type="scientific">Dethiosulfatarculus sandiegensis</name>
    <dbReference type="NCBI Taxonomy" id="1429043"/>
    <lineage>
        <taxon>Bacteria</taxon>
        <taxon>Pseudomonadati</taxon>
        <taxon>Thermodesulfobacteriota</taxon>
        <taxon>Desulfarculia</taxon>
        <taxon>Desulfarculales</taxon>
        <taxon>Desulfarculaceae</taxon>
        <taxon>Dethiosulfatarculus</taxon>
    </lineage>
</organism>
<feature type="region of interest" description="G2" evidence="8">
    <location>
        <begin position="36"/>
        <end position="40"/>
    </location>
</feature>
<comment type="subunit">
    <text evidence="7">Monomer.</text>
</comment>
<dbReference type="GO" id="GO:0005829">
    <property type="term" value="C:cytosol"/>
    <property type="evidence" value="ECO:0007669"/>
    <property type="project" value="TreeGrafter"/>
</dbReference>
<dbReference type="InterPro" id="IPR015946">
    <property type="entry name" value="KH_dom-like_a/b"/>
</dbReference>
<dbReference type="PROSITE" id="PS51713">
    <property type="entry name" value="G_ERA"/>
    <property type="match status" value="1"/>
</dbReference>
<feature type="binding site" evidence="7">
    <location>
        <begin position="121"/>
        <end position="124"/>
    </location>
    <ligand>
        <name>GTP</name>
        <dbReference type="ChEBI" id="CHEBI:37565"/>
    </ligand>
</feature>
<dbReference type="SUPFAM" id="SSF52540">
    <property type="entry name" value="P-loop containing nucleoside triphosphate hydrolases"/>
    <property type="match status" value="1"/>
</dbReference>
<dbReference type="InterPro" id="IPR005662">
    <property type="entry name" value="GTPase_Era-like"/>
</dbReference>
<evidence type="ECO:0000256" key="8">
    <source>
        <dbReference type="PROSITE-ProRule" id="PRU01050"/>
    </source>
</evidence>
<evidence type="ECO:0000256" key="6">
    <source>
        <dbReference type="ARBA" id="ARBA00023134"/>
    </source>
</evidence>
<evidence type="ECO:0000256" key="9">
    <source>
        <dbReference type="RuleBase" id="RU003761"/>
    </source>
</evidence>
<dbReference type="InParanoid" id="A0A0D2GIE0"/>
<dbReference type="GO" id="GO:0005525">
    <property type="term" value="F:GTP binding"/>
    <property type="evidence" value="ECO:0007669"/>
    <property type="project" value="UniProtKB-UniRule"/>
</dbReference>
<evidence type="ECO:0000259" key="11">
    <source>
        <dbReference type="PROSITE" id="PS51713"/>
    </source>
</evidence>
<dbReference type="CDD" id="cd22534">
    <property type="entry name" value="KH-II_Era"/>
    <property type="match status" value="1"/>
</dbReference>
<dbReference type="InterPro" id="IPR030388">
    <property type="entry name" value="G_ERA_dom"/>
</dbReference>
<dbReference type="SUPFAM" id="SSF54814">
    <property type="entry name" value="Prokaryotic type KH domain (KH-domain type II)"/>
    <property type="match status" value="1"/>
</dbReference>
<gene>
    <name evidence="7 12" type="primary">era</name>
    <name evidence="12" type="ORF">X474_08360</name>
</gene>
<dbReference type="FunFam" id="3.30.300.20:FF:000003">
    <property type="entry name" value="GTPase Era"/>
    <property type="match status" value="1"/>
</dbReference>
<comment type="function">
    <text evidence="7">An essential GTPase that binds both GDP and GTP, with rapid nucleotide exchange. Plays a role in 16S rRNA processing and 30S ribosomal subunit biogenesis and possibly also in cell cycle regulation and energy metabolism.</text>
</comment>
<keyword evidence="7" id="KW-0472">Membrane</keyword>
<dbReference type="PANTHER" id="PTHR42698:SF1">
    <property type="entry name" value="GTPASE ERA, MITOCHONDRIAL"/>
    <property type="match status" value="1"/>
</dbReference>
<dbReference type="GO" id="GO:0043024">
    <property type="term" value="F:ribosomal small subunit binding"/>
    <property type="evidence" value="ECO:0007669"/>
    <property type="project" value="TreeGrafter"/>
</dbReference>
<dbReference type="Gene3D" id="3.40.50.300">
    <property type="entry name" value="P-loop containing nucleotide triphosphate hydrolases"/>
    <property type="match status" value="1"/>
</dbReference>
<evidence type="ECO:0000256" key="3">
    <source>
        <dbReference type="ARBA" id="ARBA00022517"/>
    </source>
</evidence>
<feature type="region of interest" description="G1" evidence="8">
    <location>
        <begin position="10"/>
        <end position="17"/>
    </location>
</feature>
<dbReference type="PANTHER" id="PTHR42698">
    <property type="entry name" value="GTPASE ERA"/>
    <property type="match status" value="1"/>
</dbReference>
<dbReference type="InterPro" id="IPR005225">
    <property type="entry name" value="Small_GTP-bd"/>
</dbReference>
<dbReference type="GO" id="GO:0005886">
    <property type="term" value="C:plasma membrane"/>
    <property type="evidence" value="ECO:0007669"/>
    <property type="project" value="UniProtKB-SubCell"/>
</dbReference>